<keyword evidence="1" id="KW-0812">Transmembrane</keyword>
<evidence type="ECO:0000256" key="1">
    <source>
        <dbReference type="SAM" id="Phobius"/>
    </source>
</evidence>
<feature type="transmembrane region" description="Helical" evidence="1">
    <location>
        <begin position="32"/>
        <end position="55"/>
    </location>
</feature>
<dbReference type="HOGENOM" id="CLU_1814223_0_0_6"/>
<dbReference type="Proteomes" id="UP000000639">
    <property type="component" value="Chromosome"/>
</dbReference>
<keyword evidence="1" id="KW-1133">Transmembrane helix</keyword>
<evidence type="ECO:0000313" key="2">
    <source>
        <dbReference type="EMBL" id="ABM03890.1"/>
    </source>
</evidence>
<keyword evidence="3" id="KW-1185">Reference proteome</keyword>
<proteinExistence type="predicted"/>
<dbReference type="AlphaFoldDB" id="A1SWM5"/>
<dbReference type="eggNOG" id="ENOG502ZP58">
    <property type="taxonomic scope" value="Bacteria"/>
</dbReference>
<dbReference type="KEGG" id="pin:Ping_2147"/>
<dbReference type="EMBL" id="CP000510">
    <property type="protein sequence ID" value="ABM03890.1"/>
    <property type="molecule type" value="Genomic_DNA"/>
</dbReference>
<reference evidence="2 3" key="1">
    <citation type="submission" date="2007-01" db="EMBL/GenBank/DDBJ databases">
        <title>Complete sequence of Psychromonas ingrahamii 37.</title>
        <authorList>
            <consortium name="US DOE Joint Genome Institute"/>
            <person name="Copeland A."/>
            <person name="Lucas S."/>
            <person name="Lapidus A."/>
            <person name="Barry K."/>
            <person name="Detter J.C."/>
            <person name="Glavina del Rio T."/>
            <person name="Hammon N."/>
            <person name="Israni S."/>
            <person name="Dalin E."/>
            <person name="Tice H."/>
            <person name="Pitluck S."/>
            <person name="Thompson L.S."/>
            <person name="Brettin T."/>
            <person name="Bruce D."/>
            <person name="Han C."/>
            <person name="Tapia R."/>
            <person name="Schmutz J."/>
            <person name="Larimer F."/>
            <person name="Land M."/>
            <person name="Hauser L."/>
            <person name="Kyrpides N."/>
            <person name="Ivanova N."/>
            <person name="Staley J."/>
            <person name="Richardson P."/>
        </authorList>
    </citation>
    <scope>NUCLEOTIDE SEQUENCE [LARGE SCALE GENOMIC DNA]</scope>
    <source>
        <strain evidence="2 3">37</strain>
    </source>
</reference>
<accession>A1SWM5</accession>
<name>A1SWM5_PSYIN</name>
<keyword evidence="1" id="KW-0472">Membrane</keyword>
<organism evidence="2 3">
    <name type="scientific">Psychromonas ingrahamii (strain DSM 17664 / CCUG 51855 / 37)</name>
    <dbReference type="NCBI Taxonomy" id="357804"/>
    <lineage>
        <taxon>Bacteria</taxon>
        <taxon>Pseudomonadati</taxon>
        <taxon>Pseudomonadota</taxon>
        <taxon>Gammaproteobacteria</taxon>
        <taxon>Alteromonadales</taxon>
        <taxon>Psychromonadaceae</taxon>
        <taxon>Psychromonas</taxon>
    </lineage>
</organism>
<gene>
    <name evidence="2" type="ordered locus">Ping_2147</name>
</gene>
<protein>
    <submittedName>
        <fullName evidence="2">Uncharacterized protein</fullName>
    </submittedName>
</protein>
<evidence type="ECO:0000313" key="3">
    <source>
        <dbReference type="Proteomes" id="UP000000639"/>
    </source>
</evidence>
<sequence length="142" mass="16612">MMNEYARNNRYWSCLKQYDYFKTFNRHLEVKWVYRVWGIGLCLFFILSGICMANVSAAPNESILIGRVIRLEKQANGKTEMQLKVEDVECIYGPCFSEKDQEITCFTFQNTKYVIIGSRIKAKVEYIGGPHNGQYQLLNIEE</sequence>